<dbReference type="PANTHER" id="PTHR44119">
    <property type="entry name" value="MAGNESIUM-CHELATASE SUBUNIT CHLH, CHLOROPLASTIC"/>
    <property type="match status" value="1"/>
</dbReference>
<dbReference type="InterPro" id="IPR003672">
    <property type="entry name" value="CobN/Mg_chltase"/>
</dbReference>
<evidence type="ECO:0000313" key="2">
    <source>
        <dbReference type="EMBL" id="SCM81600.1"/>
    </source>
</evidence>
<dbReference type="GO" id="GO:0051116">
    <property type="term" value="F:cobaltochelatase activity"/>
    <property type="evidence" value="ECO:0007669"/>
    <property type="project" value="InterPro"/>
</dbReference>
<dbReference type="CDD" id="cd10150">
    <property type="entry name" value="CobN_like"/>
    <property type="match status" value="1"/>
</dbReference>
<dbReference type="AlphaFoldDB" id="A0A212LVW0"/>
<name>A0A212LVW0_9FIRM</name>
<dbReference type="EMBL" id="FMJE01000004">
    <property type="protein sequence ID" value="SCM81600.1"/>
    <property type="molecule type" value="Genomic_DNA"/>
</dbReference>
<accession>A0A212LVW0</accession>
<protein>
    <recommendedName>
        <fullName evidence="1">CobN/magnesium chelatase domain-containing protein</fullName>
    </recommendedName>
</protein>
<gene>
    <name evidence="2" type="ORF">KL86SPO_40084</name>
</gene>
<organism evidence="2">
    <name type="scientific">uncultured Sporomusa sp</name>
    <dbReference type="NCBI Taxonomy" id="307249"/>
    <lineage>
        <taxon>Bacteria</taxon>
        <taxon>Bacillati</taxon>
        <taxon>Bacillota</taxon>
        <taxon>Negativicutes</taxon>
        <taxon>Selenomonadales</taxon>
        <taxon>Sporomusaceae</taxon>
        <taxon>Sporomusa</taxon>
        <taxon>environmental samples</taxon>
    </lineage>
</organism>
<sequence length="1238" mass="138805">MGRILFMGNIDRQVVMMEKARQQLIEEKYLSEEGDVIFLHDTLAWGTDWQDSFLASDLVVFSWMGMGRDTRFLKEAVEFLRTNKVRHVMLASEIQPEDALGGVTPEDRNTMRRYLSYSGLDNYRNLWLWLNNRYCQQANECQPPRELAWNGIFHPRAAAFFTDAEQYRQLFCKPGQGTVGIVFPRDEWIWSDLTYQSRLIEVIEARGLNVIAVFSHWARNAELNAPGVDDAVNAFFYHQNLPAIDVLINTFKFSLTVGKPVDQEFLYNLGVPVLQAYTLLRPREVWQESIEGLTPMEISCSIAMPEFDGCLHAVPIAGKEQMPDGTTKYQILPERIERVAAKAAKWSNLRRKANSQKKIAIIFHNYPATNSNIGSAQGMDSPASIRLLLERMAGRGYTVDAIPPDSRALMDSLLAAATNDRRFLSEAVVAQAPGKVSAAEYRQWFDLLAPRTQEQLSGDWGEPPGDVFNYDEKLLVPGMLNGNIFITVQPPRGFGEDPGKLYHSPDCAPTHHYLAYYHWIRDIWQADAVVHVGTHGTLEWLPGKGTGLSATCYPDLAIGDLPNIYPYLISIVGEGTQAKRRGAACLIGHLPAPMSQSGTYDQLAELEKLLDEYCHFAQNQPDNIQVVASLITEKVVEAKLEEDMGQAAGETFDDYVQRLHGYISDIKNMQIRVGLHVLGCPPQGDTLIEYLLALTRLANGDTPSLPETIAAMHGYDYYELLAGSGKLLPDGSKTCGVLLDEIGQQCREVIVWLCDHDFDLQAAEQAAQLPWAAGAGPERQEQLRQTVRYICQTLAPNLSKTEQEITNLLGALEGRFVEPGPAGAPTSGMADILPTGRNFYGVDPRTLPTPAAWELGQTLGDGVIERYIADEGHYPENIGMIFWSGANMRSHGQCIAEFLYFLGVRPVWQRGSQRVVDVEVISLAELKRPRIDVTARIGGLFRDTLPMAVKWMDKAVSLVANLEESSEVNYIRKHVLADSAQLAGQGIEQAAAWEQACYRVFGCPPGTYGAGVGHLLEEKNWETIDDLAKVYVRWGAHAYGAKSSGAFVPELFSRRLASLDVTVKNEDNREVHMLNSDDFNSYHGGMIAAVRSLKGEAPRSYCGDSSNRQQVKLRSLDEEFKRLFRGEVMNPKYIEGMKQHGYKGAADLASVVAHCYEWDATSAVMEDWMYNGLAEKYALDQKMQEWMKDVNPWALQRIAEKLLEAEIRGLWQADDKTRQELQQIYLDIDSELEERSDR</sequence>
<dbReference type="Pfam" id="PF02514">
    <property type="entry name" value="CobN-Mg_chel"/>
    <property type="match status" value="1"/>
</dbReference>
<dbReference type="RefSeq" id="WP_288184578.1">
    <property type="nucleotide sequence ID" value="NZ_LT608335.1"/>
</dbReference>
<dbReference type="PANTHER" id="PTHR44119:SF4">
    <property type="entry name" value="AEROBIC COBALTOCHELATASE SUBUNIT COBN"/>
    <property type="match status" value="1"/>
</dbReference>
<dbReference type="GO" id="GO:0009236">
    <property type="term" value="P:cobalamin biosynthetic process"/>
    <property type="evidence" value="ECO:0007669"/>
    <property type="project" value="InterPro"/>
</dbReference>
<feature type="domain" description="CobN/magnesium chelatase" evidence="1">
    <location>
        <begin position="113"/>
        <end position="1217"/>
    </location>
</feature>
<dbReference type="NCBIfam" id="TIGR02257">
    <property type="entry name" value="cobalto_cobN"/>
    <property type="match status" value="1"/>
</dbReference>
<reference evidence="2" key="1">
    <citation type="submission" date="2016-08" db="EMBL/GenBank/DDBJ databases">
        <authorList>
            <person name="Seilhamer J.J."/>
        </authorList>
    </citation>
    <scope>NUCLEOTIDE SEQUENCE</scope>
    <source>
        <strain evidence="2">86</strain>
    </source>
</reference>
<evidence type="ECO:0000259" key="1">
    <source>
        <dbReference type="Pfam" id="PF02514"/>
    </source>
</evidence>
<dbReference type="InterPro" id="IPR011953">
    <property type="entry name" value="Cobalto_CobN"/>
</dbReference>
<proteinExistence type="predicted"/>